<proteinExistence type="predicted"/>
<evidence type="ECO:0000313" key="2">
    <source>
        <dbReference type="EMBL" id="POZ49792.1"/>
    </source>
</evidence>
<comment type="caution">
    <text evidence="3">The sequence shown here is derived from an EMBL/GenBank/DDBJ whole genome shotgun (WGS) entry which is preliminary data.</text>
</comment>
<feature type="domain" description="Ribbon-helix-helix protein CopG" evidence="1">
    <location>
        <begin position="8"/>
        <end position="44"/>
    </location>
</feature>
<evidence type="ECO:0000313" key="4">
    <source>
        <dbReference type="Proteomes" id="UP000237423"/>
    </source>
</evidence>
<dbReference type="Pfam" id="PF01402">
    <property type="entry name" value="RHH_1"/>
    <property type="match status" value="1"/>
</dbReference>
<dbReference type="EMBL" id="PGFZ01000023">
    <property type="protein sequence ID" value="POZ49809.1"/>
    <property type="molecule type" value="Genomic_DNA"/>
</dbReference>
<evidence type="ECO:0000313" key="3">
    <source>
        <dbReference type="EMBL" id="POZ49809.1"/>
    </source>
</evidence>
<evidence type="ECO:0000259" key="1">
    <source>
        <dbReference type="Pfam" id="PF01402"/>
    </source>
</evidence>
<protein>
    <recommendedName>
        <fullName evidence="1">Ribbon-helix-helix protein CopG domain-containing protein</fullName>
    </recommendedName>
</protein>
<name>A0A2S5CG78_9GAMM</name>
<organism evidence="3 4">
    <name type="scientific">Methylovulum psychrotolerans</name>
    <dbReference type="NCBI Taxonomy" id="1704499"/>
    <lineage>
        <taxon>Bacteria</taxon>
        <taxon>Pseudomonadati</taxon>
        <taxon>Pseudomonadota</taxon>
        <taxon>Gammaproteobacteria</taxon>
        <taxon>Methylococcales</taxon>
        <taxon>Methylococcaceae</taxon>
        <taxon>Methylovulum</taxon>
    </lineage>
</organism>
<dbReference type="AlphaFoldDB" id="A0A2S5CG78"/>
<dbReference type="GO" id="GO:0006355">
    <property type="term" value="P:regulation of DNA-templated transcription"/>
    <property type="evidence" value="ECO:0007669"/>
    <property type="project" value="InterPro"/>
</dbReference>
<sequence>MLMTRISKNIAFTVPPTMAEEFERLAREEQSTKSEMFRRIFRFYQASRKSPQKQKPDFETDFDAWVETVIFDAVEEKKNSPMGYKELCELDDKLLDYGAERAKSFGITSEEQVNDIIHEERQKRRQAARRP</sequence>
<gene>
    <name evidence="2" type="ORF">AADEFJLK_04407</name>
    <name evidence="3" type="ORF">AADEFJLK_04424</name>
</gene>
<dbReference type="EMBL" id="PGFZ01000023">
    <property type="protein sequence ID" value="POZ49792.1"/>
    <property type="molecule type" value="Genomic_DNA"/>
</dbReference>
<dbReference type="InterPro" id="IPR002145">
    <property type="entry name" value="CopG"/>
</dbReference>
<dbReference type="Proteomes" id="UP000237423">
    <property type="component" value="Unassembled WGS sequence"/>
</dbReference>
<reference evidence="3 4" key="1">
    <citation type="submission" date="2017-11" db="EMBL/GenBank/DDBJ databases">
        <title>Draft Genome Sequence of Methylobacter psychrotolerans Sph1T, an Obligate Methanotroph from Low-Temperature Environments.</title>
        <authorList>
            <person name="Oshkin I.Y."/>
            <person name="Miroshnikov K."/>
            <person name="Belova S.E."/>
            <person name="Korzhenkov A."/>
            <person name="Toshchakov S.V."/>
            <person name="Dedysh S.N."/>
        </authorList>
    </citation>
    <scope>NUCLEOTIDE SEQUENCE [LARGE SCALE GENOMIC DNA]</scope>
    <source>
        <strain evidence="3 4">Sph1</strain>
    </source>
</reference>
<accession>A0A2S5CG78</accession>